<accession>A0A0K0CZI1</accession>
<protein>
    <submittedName>
        <fullName evidence="2">Uncharacterized protein</fullName>
    </submittedName>
</protein>
<dbReference type="WBParaSite" id="ACAC_0000313601-mRNA-1">
    <property type="protein sequence ID" value="ACAC_0000313601-mRNA-1"/>
    <property type="gene ID" value="ACAC_0000313601"/>
</dbReference>
<reference evidence="2" key="2">
    <citation type="submission" date="2017-02" db="UniProtKB">
        <authorList>
            <consortium name="WormBaseParasite"/>
        </authorList>
    </citation>
    <scope>IDENTIFICATION</scope>
</reference>
<proteinExistence type="predicted"/>
<keyword evidence="1" id="KW-1185">Reference proteome</keyword>
<dbReference type="STRING" id="6313.A0A0K0CZI1"/>
<evidence type="ECO:0000313" key="2">
    <source>
        <dbReference type="WBParaSite" id="ACAC_0000313601-mRNA-1"/>
    </source>
</evidence>
<dbReference type="Proteomes" id="UP000035642">
    <property type="component" value="Unassembled WGS sequence"/>
</dbReference>
<name>A0A0K0CZI1_ANGCA</name>
<sequence>MQLEKTRYETDAFNKFVLEFGSLKSELKIEEIKKRMVKREREILKLEEKSHAVANEASVVASFCFKIGVKNIREYEEREMRFQKERIGRMREYDNELERIRGEVGYLRSENGIKKMKQEVDKM</sequence>
<evidence type="ECO:0000313" key="1">
    <source>
        <dbReference type="Proteomes" id="UP000035642"/>
    </source>
</evidence>
<organism evidence="1 2">
    <name type="scientific">Angiostrongylus cantonensis</name>
    <name type="common">Rat lungworm</name>
    <dbReference type="NCBI Taxonomy" id="6313"/>
    <lineage>
        <taxon>Eukaryota</taxon>
        <taxon>Metazoa</taxon>
        <taxon>Ecdysozoa</taxon>
        <taxon>Nematoda</taxon>
        <taxon>Chromadorea</taxon>
        <taxon>Rhabditida</taxon>
        <taxon>Rhabditina</taxon>
        <taxon>Rhabditomorpha</taxon>
        <taxon>Strongyloidea</taxon>
        <taxon>Metastrongylidae</taxon>
        <taxon>Angiostrongylus</taxon>
    </lineage>
</organism>
<reference evidence="1" key="1">
    <citation type="submission" date="2012-09" db="EMBL/GenBank/DDBJ databases">
        <authorList>
            <person name="Martin A.A."/>
        </authorList>
    </citation>
    <scope>NUCLEOTIDE SEQUENCE</scope>
</reference>
<dbReference type="AlphaFoldDB" id="A0A0K0CZI1"/>